<dbReference type="PANTHER" id="PTHR46910">
    <property type="entry name" value="TRANSCRIPTION FACTOR PDR1"/>
    <property type="match status" value="1"/>
</dbReference>
<sequence length="66" mass="7420">MPAQAAVKARSANACNTCRRRKVKCSGEQPCRNCSRNNLDCEFGDGRKRYSEAWVDSEIGLLQSWP</sequence>
<dbReference type="VEuPathDB" id="FungiDB:CH63R_03683"/>
<dbReference type="Pfam" id="PF00172">
    <property type="entry name" value="Zn_clus"/>
    <property type="match status" value="1"/>
</dbReference>
<dbReference type="Proteomes" id="UP000007174">
    <property type="component" value="Unassembled WGS sequence"/>
</dbReference>
<dbReference type="CDD" id="cd00067">
    <property type="entry name" value="GAL4"/>
    <property type="match status" value="1"/>
</dbReference>
<feature type="domain" description="Zn(2)-C6 fungal-type" evidence="5">
    <location>
        <begin position="14"/>
        <end position="43"/>
    </location>
</feature>
<dbReference type="HOGENOM" id="CLU_2831070_0_0_1"/>
<dbReference type="GO" id="GO:0000981">
    <property type="term" value="F:DNA-binding transcription factor activity, RNA polymerase II-specific"/>
    <property type="evidence" value="ECO:0007669"/>
    <property type="project" value="InterPro"/>
</dbReference>
<dbReference type="InterPro" id="IPR050987">
    <property type="entry name" value="AtrR-like"/>
</dbReference>
<evidence type="ECO:0000256" key="2">
    <source>
        <dbReference type="ARBA" id="ARBA00022723"/>
    </source>
</evidence>
<protein>
    <recommendedName>
        <fullName evidence="5">Zn(2)-C6 fungal-type domain-containing protein</fullName>
    </recommendedName>
</protein>
<gene>
    <name evidence="6" type="ORF">CH063_08445</name>
</gene>
<dbReference type="SUPFAM" id="SSF57701">
    <property type="entry name" value="Zn2/Cys6 DNA-binding domain"/>
    <property type="match status" value="1"/>
</dbReference>
<evidence type="ECO:0000256" key="1">
    <source>
        <dbReference type="ARBA" id="ARBA00004123"/>
    </source>
</evidence>
<dbReference type="InterPro" id="IPR036864">
    <property type="entry name" value="Zn2-C6_fun-type_DNA-bd_sf"/>
</dbReference>
<dbReference type="PANTHER" id="PTHR46910:SF3">
    <property type="entry name" value="HALOTOLERANCE PROTEIN 9-RELATED"/>
    <property type="match status" value="1"/>
</dbReference>
<reference evidence="7" key="1">
    <citation type="journal article" date="2012" name="Nat. Genet.">
        <title>Lifestyle transitions in plant pathogenic Colletotrichum fungi deciphered by genome and transcriptome analyses.</title>
        <authorList>
            <person name="O'Connell R.J."/>
            <person name="Thon M.R."/>
            <person name="Hacquard S."/>
            <person name="Amyotte S.G."/>
            <person name="Kleemann J."/>
            <person name="Torres M.F."/>
            <person name="Damm U."/>
            <person name="Buiate E.A."/>
            <person name="Epstein L."/>
            <person name="Alkan N."/>
            <person name="Altmueller J."/>
            <person name="Alvarado-Balderrama L."/>
            <person name="Bauser C.A."/>
            <person name="Becker C."/>
            <person name="Birren B.W."/>
            <person name="Chen Z."/>
            <person name="Choi J."/>
            <person name="Crouch J.A."/>
            <person name="Duvick J.P."/>
            <person name="Farman M.A."/>
            <person name="Gan P."/>
            <person name="Heiman D."/>
            <person name="Henrissat B."/>
            <person name="Howard R.J."/>
            <person name="Kabbage M."/>
            <person name="Koch C."/>
            <person name="Kracher B."/>
            <person name="Kubo Y."/>
            <person name="Law A.D."/>
            <person name="Lebrun M.-H."/>
            <person name="Lee Y.-H."/>
            <person name="Miyara I."/>
            <person name="Moore N."/>
            <person name="Neumann U."/>
            <person name="Nordstroem K."/>
            <person name="Panaccione D.G."/>
            <person name="Panstruga R."/>
            <person name="Place M."/>
            <person name="Proctor R.H."/>
            <person name="Prusky D."/>
            <person name="Rech G."/>
            <person name="Reinhardt R."/>
            <person name="Rollins J.A."/>
            <person name="Rounsley S."/>
            <person name="Schardl C.L."/>
            <person name="Schwartz D.C."/>
            <person name="Shenoy N."/>
            <person name="Shirasu K."/>
            <person name="Sikhakolli U.R."/>
            <person name="Stueber K."/>
            <person name="Sukno S.A."/>
            <person name="Sweigard J.A."/>
            <person name="Takano Y."/>
            <person name="Takahara H."/>
            <person name="Trail F."/>
            <person name="van der Does H.C."/>
            <person name="Voll L.M."/>
            <person name="Will I."/>
            <person name="Young S."/>
            <person name="Zeng Q."/>
            <person name="Zhang J."/>
            <person name="Zhou S."/>
            <person name="Dickman M.B."/>
            <person name="Schulze-Lefert P."/>
            <person name="Ver Loren van Themaat E."/>
            <person name="Ma L.-J."/>
            <person name="Vaillancourt L.J."/>
        </authorList>
    </citation>
    <scope>NUCLEOTIDE SEQUENCE [LARGE SCALE GENOMIC DNA]</scope>
    <source>
        <strain evidence="7">IMI 349063</strain>
    </source>
</reference>
<proteinExistence type="predicted"/>
<evidence type="ECO:0000256" key="4">
    <source>
        <dbReference type="ARBA" id="ARBA00023242"/>
    </source>
</evidence>
<dbReference type="PROSITE" id="PS50048">
    <property type="entry name" value="ZN2_CY6_FUNGAL_2"/>
    <property type="match status" value="1"/>
</dbReference>
<dbReference type="PROSITE" id="PS00463">
    <property type="entry name" value="ZN2_CY6_FUNGAL_1"/>
    <property type="match status" value="1"/>
</dbReference>
<evidence type="ECO:0000313" key="7">
    <source>
        <dbReference type="Proteomes" id="UP000007174"/>
    </source>
</evidence>
<dbReference type="SMART" id="SM00066">
    <property type="entry name" value="GAL4"/>
    <property type="match status" value="1"/>
</dbReference>
<evidence type="ECO:0000256" key="3">
    <source>
        <dbReference type="ARBA" id="ARBA00023125"/>
    </source>
</evidence>
<dbReference type="GO" id="GO:0003677">
    <property type="term" value="F:DNA binding"/>
    <property type="evidence" value="ECO:0007669"/>
    <property type="project" value="UniProtKB-KW"/>
</dbReference>
<organism evidence="6 7">
    <name type="scientific">Colletotrichum higginsianum (strain IMI 349063)</name>
    <name type="common">Crucifer anthracnose fungus</name>
    <dbReference type="NCBI Taxonomy" id="759273"/>
    <lineage>
        <taxon>Eukaryota</taxon>
        <taxon>Fungi</taxon>
        <taxon>Dikarya</taxon>
        <taxon>Ascomycota</taxon>
        <taxon>Pezizomycotina</taxon>
        <taxon>Sordariomycetes</taxon>
        <taxon>Hypocreomycetidae</taxon>
        <taxon>Glomerellales</taxon>
        <taxon>Glomerellaceae</taxon>
        <taxon>Colletotrichum</taxon>
        <taxon>Colletotrichum destructivum species complex</taxon>
    </lineage>
</organism>
<dbReference type="GO" id="GO:0008270">
    <property type="term" value="F:zinc ion binding"/>
    <property type="evidence" value="ECO:0007669"/>
    <property type="project" value="InterPro"/>
</dbReference>
<dbReference type="AlphaFoldDB" id="H1V9W1"/>
<evidence type="ECO:0000313" key="6">
    <source>
        <dbReference type="EMBL" id="CCF37014.1"/>
    </source>
</evidence>
<keyword evidence="3" id="KW-0238">DNA-binding</keyword>
<comment type="subcellular location">
    <subcellularLocation>
        <location evidence="1">Nucleus</location>
    </subcellularLocation>
</comment>
<dbReference type="Gene3D" id="4.10.240.10">
    <property type="entry name" value="Zn(2)-C6 fungal-type DNA-binding domain"/>
    <property type="match status" value="1"/>
</dbReference>
<evidence type="ECO:0000259" key="5">
    <source>
        <dbReference type="PROSITE" id="PS50048"/>
    </source>
</evidence>
<keyword evidence="4" id="KW-0539">Nucleus</keyword>
<keyword evidence="2" id="KW-0479">Metal-binding</keyword>
<name>H1V9W1_COLHI</name>
<dbReference type="InterPro" id="IPR001138">
    <property type="entry name" value="Zn2Cys6_DnaBD"/>
</dbReference>
<accession>H1V9W1</accession>
<dbReference type="GO" id="GO:0005634">
    <property type="term" value="C:nucleus"/>
    <property type="evidence" value="ECO:0007669"/>
    <property type="project" value="UniProtKB-SubCell"/>
</dbReference>
<dbReference type="EMBL" id="CACQ02002262">
    <property type="protein sequence ID" value="CCF37014.1"/>
    <property type="molecule type" value="Genomic_DNA"/>
</dbReference>